<sequence length="163" mass="18477">MNKKFDYFCAMINATDQIKPALLARSQEILRDQIQDIQQQLTNLQQSSEIEEKSSAGDKYETHQEMLNQNRDILQKRLSSTKVMLNQINAVPVKQINTVEEGALIEVPMGKIWVSVAMGKVNLDGIDYQLVSKESPLITALWGLKEGEISEFRGNKIKISQIL</sequence>
<name>A0ABW4VJK5_9BACT</name>
<evidence type="ECO:0000313" key="2">
    <source>
        <dbReference type="EMBL" id="MFD2033717.1"/>
    </source>
</evidence>
<proteinExistence type="predicted"/>
<protein>
    <submittedName>
        <fullName evidence="2">Uncharacterized protein</fullName>
    </submittedName>
</protein>
<accession>A0ABW4VJK5</accession>
<feature type="coiled-coil region" evidence="1">
    <location>
        <begin position="27"/>
        <end position="54"/>
    </location>
</feature>
<keyword evidence="1" id="KW-0175">Coiled coil</keyword>
<evidence type="ECO:0000256" key="1">
    <source>
        <dbReference type="SAM" id="Coils"/>
    </source>
</evidence>
<evidence type="ECO:0000313" key="3">
    <source>
        <dbReference type="Proteomes" id="UP001597361"/>
    </source>
</evidence>
<organism evidence="2 3">
    <name type="scientific">Belliella marina</name>
    <dbReference type="NCBI Taxonomy" id="1644146"/>
    <lineage>
        <taxon>Bacteria</taxon>
        <taxon>Pseudomonadati</taxon>
        <taxon>Bacteroidota</taxon>
        <taxon>Cytophagia</taxon>
        <taxon>Cytophagales</taxon>
        <taxon>Cyclobacteriaceae</taxon>
        <taxon>Belliella</taxon>
    </lineage>
</organism>
<keyword evidence="3" id="KW-1185">Reference proteome</keyword>
<dbReference type="Proteomes" id="UP001597361">
    <property type="component" value="Unassembled WGS sequence"/>
</dbReference>
<reference evidence="3" key="1">
    <citation type="journal article" date="2019" name="Int. J. Syst. Evol. Microbiol.">
        <title>The Global Catalogue of Microorganisms (GCM) 10K type strain sequencing project: providing services to taxonomists for standard genome sequencing and annotation.</title>
        <authorList>
            <consortium name="The Broad Institute Genomics Platform"/>
            <consortium name="The Broad Institute Genome Sequencing Center for Infectious Disease"/>
            <person name="Wu L."/>
            <person name="Ma J."/>
        </authorList>
    </citation>
    <scope>NUCLEOTIDE SEQUENCE [LARGE SCALE GENOMIC DNA]</scope>
    <source>
        <strain evidence="3">CGMCC 1.15180</strain>
    </source>
</reference>
<comment type="caution">
    <text evidence="2">The sequence shown here is derived from an EMBL/GenBank/DDBJ whole genome shotgun (WGS) entry which is preliminary data.</text>
</comment>
<dbReference type="RefSeq" id="WP_376883379.1">
    <property type="nucleotide sequence ID" value="NZ_JBHUHR010000006.1"/>
</dbReference>
<gene>
    <name evidence="2" type="ORF">ACFSKL_02890</name>
</gene>
<dbReference type="EMBL" id="JBHUHR010000006">
    <property type="protein sequence ID" value="MFD2033717.1"/>
    <property type="molecule type" value="Genomic_DNA"/>
</dbReference>